<feature type="coiled-coil region" evidence="7">
    <location>
        <begin position="41"/>
        <end position="87"/>
    </location>
</feature>
<organism evidence="9 10">
    <name type="scientific">Thermobrachium celere DSM 8682</name>
    <dbReference type="NCBI Taxonomy" id="941824"/>
    <lineage>
        <taxon>Bacteria</taxon>
        <taxon>Bacillati</taxon>
        <taxon>Bacillota</taxon>
        <taxon>Clostridia</taxon>
        <taxon>Eubacteriales</taxon>
        <taxon>Clostridiaceae</taxon>
        <taxon>Thermobrachium</taxon>
    </lineage>
</organism>
<proteinExistence type="inferred from homology"/>
<dbReference type="GO" id="GO:0015031">
    <property type="term" value="P:protein transport"/>
    <property type="evidence" value="ECO:0007669"/>
    <property type="project" value="UniProtKB-KW"/>
</dbReference>
<evidence type="ECO:0000313" key="9">
    <source>
        <dbReference type="EMBL" id="CDF58019.1"/>
    </source>
</evidence>
<sequence length="250" mass="28356">MQLSYNVIKQTNINDKILVSPPTLEKMFLNITRNNNEIKIEEVVEQIKQQAKNEAQKIIDEANKKAKEIINQAKENAEKIYQDANSKGYNEGYNRGYSDGYQSGIDASIIDSKNIIDEANNYLYTIQKESEEYISNYQNDIIRLALEIAKEIVKCELTINNEAVLNCAQKLLSKSKNKKNIILKTSIGDYKVLKSRQHDLEQFIESNATLTILADSSLDSGDFILETSSGVIDAKLETQIKLIAQKLLKE</sequence>
<dbReference type="InterPro" id="IPR051472">
    <property type="entry name" value="T3SS_Stator/FliH"/>
</dbReference>
<protein>
    <submittedName>
        <fullName evidence="9">Flagellar assembly protein FliH</fullName>
    </submittedName>
</protein>
<keyword evidence="10" id="KW-1185">Reference proteome</keyword>
<evidence type="ECO:0000259" key="8">
    <source>
        <dbReference type="Pfam" id="PF02108"/>
    </source>
</evidence>
<evidence type="ECO:0000256" key="7">
    <source>
        <dbReference type="SAM" id="Coils"/>
    </source>
</evidence>
<keyword evidence="3" id="KW-0813">Transport</keyword>
<dbReference type="GO" id="GO:0005829">
    <property type="term" value="C:cytosol"/>
    <property type="evidence" value="ECO:0007669"/>
    <property type="project" value="TreeGrafter"/>
</dbReference>
<dbReference type="RefSeq" id="WP_018661715.1">
    <property type="nucleotide sequence ID" value="NZ_HF952018.1"/>
</dbReference>
<keyword evidence="5" id="KW-0653">Protein transport</keyword>
<comment type="similarity">
    <text evidence="2">Belongs to the FliH family.</text>
</comment>
<reference evidence="9" key="1">
    <citation type="submission" date="2013-03" db="EMBL/GenBank/DDBJ databases">
        <title>Draft genome sequence of the hydrogen-ethanol-producing anaerobic alkalithermophilic Caloramator celere.</title>
        <authorList>
            <person name="Ciranna A."/>
            <person name="Larjo A."/>
            <person name="Kivisto A."/>
            <person name="Santala V."/>
            <person name="Roos C."/>
            <person name="Karp M."/>
        </authorList>
    </citation>
    <scope>NUCLEOTIDE SEQUENCE [LARGE SCALE GENOMIC DNA]</scope>
    <source>
        <strain evidence="9">DSM 8682</strain>
    </source>
</reference>
<evidence type="ECO:0000256" key="2">
    <source>
        <dbReference type="ARBA" id="ARBA00006602"/>
    </source>
</evidence>
<evidence type="ECO:0000256" key="4">
    <source>
        <dbReference type="ARBA" id="ARBA00022795"/>
    </source>
</evidence>
<gene>
    <name evidence="9" type="ORF">TCEL_01933</name>
</gene>
<evidence type="ECO:0000313" key="10">
    <source>
        <dbReference type="Proteomes" id="UP000014923"/>
    </source>
</evidence>
<evidence type="ECO:0000256" key="6">
    <source>
        <dbReference type="ARBA" id="ARBA00023225"/>
    </source>
</evidence>
<keyword evidence="9" id="KW-0282">Flagellum</keyword>
<keyword evidence="7" id="KW-0175">Coiled coil</keyword>
<keyword evidence="6" id="KW-1006">Bacterial flagellum protein export</keyword>
<dbReference type="InterPro" id="IPR018035">
    <property type="entry name" value="Flagellar_FliH/T3SS_HrpE"/>
</dbReference>
<comment type="caution">
    <text evidence="9">The sequence shown here is derived from an EMBL/GenBank/DDBJ whole genome shotgun (WGS) entry which is preliminary data.</text>
</comment>
<dbReference type="Gene3D" id="1.20.5.620">
    <property type="entry name" value="F1F0 ATP synthase subunit B, membrane domain"/>
    <property type="match status" value="1"/>
</dbReference>
<keyword evidence="9" id="KW-0966">Cell projection</keyword>
<dbReference type="PANTHER" id="PTHR34982:SF1">
    <property type="entry name" value="FLAGELLAR ASSEMBLY PROTEIN FLIH"/>
    <property type="match status" value="1"/>
</dbReference>
<evidence type="ECO:0000256" key="5">
    <source>
        <dbReference type="ARBA" id="ARBA00022927"/>
    </source>
</evidence>
<keyword evidence="9" id="KW-0969">Cilium</keyword>
<dbReference type="Proteomes" id="UP000014923">
    <property type="component" value="Unassembled WGS sequence"/>
</dbReference>
<dbReference type="GO" id="GO:0044781">
    <property type="term" value="P:bacterial-type flagellum organization"/>
    <property type="evidence" value="ECO:0007669"/>
    <property type="project" value="UniProtKB-KW"/>
</dbReference>
<name>R7RPT0_9CLOT</name>
<evidence type="ECO:0000256" key="3">
    <source>
        <dbReference type="ARBA" id="ARBA00022448"/>
    </source>
</evidence>
<evidence type="ECO:0000256" key="1">
    <source>
        <dbReference type="ARBA" id="ARBA00003041"/>
    </source>
</evidence>
<dbReference type="eggNOG" id="COG1317">
    <property type="taxonomic scope" value="Bacteria"/>
</dbReference>
<keyword evidence="4" id="KW-1005">Bacterial flagellum biogenesis</keyword>
<dbReference type="Pfam" id="PF05103">
    <property type="entry name" value="DivIVA"/>
    <property type="match status" value="1"/>
</dbReference>
<dbReference type="EMBL" id="CAVN010000093">
    <property type="protein sequence ID" value="CDF58019.1"/>
    <property type="molecule type" value="Genomic_DNA"/>
</dbReference>
<feature type="domain" description="Flagellar assembly protein FliH/Type III secretion system HrpE" evidence="8">
    <location>
        <begin position="115"/>
        <end position="241"/>
    </location>
</feature>
<dbReference type="InterPro" id="IPR007793">
    <property type="entry name" value="DivIVA_fam"/>
</dbReference>
<dbReference type="HOGENOM" id="CLU_062625_1_1_9"/>
<dbReference type="AlphaFoldDB" id="R7RPT0"/>
<dbReference type="CDD" id="cd06503">
    <property type="entry name" value="ATP-synt_Fo_b"/>
    <property type="match status" value="1"/>
</dbReference>
<dbReference type="Pfam" id="PF02108">
    <property type="entry name" value="FliH"/>
    <property type="match status" value="1"/>
</dbReference>
<dbReference type="PANTHER" id="PTHR34982">
    <property type="entry name" value="YOP PROTEINS TRANSLOCATION PROTEIN L"/>
    <property type="match status" value="1"/>
</dbReference>
<accession>R7RPT0</accession>
<comment type="function">
    <text evidence="1">Needed for flagellar regrowth and assembly.</text>
</comment>